<sequence length="179" mass="19756">MVLTRVQQSPEPLHVVDDANYSHMLEDYYRFGLEDVDEVRRGSKGKGTIKTDAELALELFEEDAAEILASVDDWKLARSIHRAMETDGALLAEFIQTERREQEDHDLARSLSSGGFLQLSPSTSQLTSQSTFQSKTQLSPDSQIVSPGPTLLKSCTRPSRPVAGSSSGPAFVRSENSNR</sequence>
<keyword evidence="3" id="KW-1185">Reference proteome</keyword>
<gene>
    <name evidence="2" type="ORF">EW145_g367</name>
</gene>
<dbReference type="OrthoDB" id="9977870at2759"/>
<proteinExistence type="predicted"/>
<dbReference type="AlphaFoldDB" id="A0A4S4LP20"/>
<dbReference type="Proteomes" id="UP000308199">
    <property type="component" value="Unassembled WGS sequence"/>
</dbReference>
<evidence type="ECO:0000313" key="3">
    <source>
        <dbReference type="Proteomes" id="UP000308199"/>
    </source>
</evidence>
<evidence type="ECO:0000256" key="1">
    <source>
        <dbReference type="SAM" id="MobiDB-lite"/>
    </source>
</evidence>
<feature type="compositionally biased region" description="Low complexity" evidence="1">
    <location>
        <begin position="117"/>
        <end position="139"/>
    </location>
</feature>
<evidence type="ECO:0000313" key="2">
    <source>
        <dbReference type="EMBL" id="THH11840.1"/>
    </source>
</evidence>
<dbReference type="EMBL" id="SGPK01000007">
    <property type="protein sequence ID" value="THH11840.1"/>
    <property type="molecule type" value="Genomic_DNA"/>
</dbReference>
<protein>
    <submittedName>
        <fullName evidence="2">Uncharacterized protein</fullName>
    </submittedName>
</protein>
<reference evidence="2 3" key="1">
    <citation type="submission" date="2019-02" db="EMBL/GenBank/DDBJ databases">
        <title>Genome sequencing of the rare red list fungi Phellinidium pouzarii.</title>
        <authorList>
            <person name="Buettner E."/>
            <person name="Kellner H."/>
        </authorList>
    </citation>
    <scope>NUCLEOTIDE SEQUENCE [LARGE SCALE GENOMIC DNA]</scope>
    <source>
        <strain evidence="2 3">DSM 108285</strain>
    </source>
</reference>
<feature type="compositionally biased region" description="Polar residues" evidence="1">
    <location>
        <begin position="164"/>
        <end position="179"/>
    </location>
</feature>
<accession>A0A4S4LP20</accession>
<feature type="region of interest" description="Disordered" evidence="1">
    <location>
        <begin position="113"/>
        <end position="179"/>
    </location>
</feature>
<organism evidence="2 3">
    <name type="scientific">Phellinidium pouzarii</name>
    <dbReference type="NCBI Taxonomy" id="167371"/>
    <lineage>
        <taxon>Eukaryota</taxon>
        <taxon>Fungi</taxon>
        <taxon>Dikarya</taxon>
        <taxon>Basidiomycota</taxon>
        <taxon>Agaricomycotina</taxon>
        <taxon>Agaricomycetes</taxon>
        <taxon>Hymenochaetales</taxon>
        <taxon>Hymenochaetaceae</taxon>
        <taxon>Phellinidium</taxon>
    </lineage>
</organism>
<name>A0A4S4LP20_9AGAM</name>
<comment type="caution">
    <text evidence="2">The sequence shown here is derived from an EMBL/GenBank/DDBJ whole genome shotgun (WGS) entry which is preliminary data.</text>
</comment>